<feature type="transmembrane region" description="Helical" evidence="1">
    <location>
        <begin position="143"/>
        <end position="165"/>
    </location>
</feature>
<feature type="transmembrane region" description="Helical" evidence="1">
    <location>
        <begin position="327"/>
        <end position="343"/>
    </location>
</feature>
<dbReference type="Proteomes" id="UP001470230">
    <property type="component" value="Unassembled WGS sequence"/>
</dbReference>
<comment type="caution">
    <text evidence="2">The sequence shown here is derived from an EMBL/GenBank/DDBJ whole genome shotgun (WGS) entry which is preliminary data.</text>
</comment>
<evidence type="ECO:0000256" key="1">
    <source>
        <dbReference type="SAM" id="Phobius"/>
    </source>
</evidence>
<feature type="transmembrane region" description="Helical" evidence="1">
    <location>
        <begin position="171"/>
        <end position="190"/>
    </location>
</feature>
<keyword evidence="1" id="KW-1133">Transmembrane helix</keyword>
<evidence type="ECO:0000313" key="3">
    <source>
        <dbReference type="Proteomes" id="UP001470230"/>
    </source>
</evidence>
<keyword evidence="1" id="KW-0472">Membrane</keyword>
<sequence>MWLLISFISSFSSTQNIESQTLITSLKDFGFEKNGTFNFRLYSKSRFRTEIYLIPDFKYSMLDFSNNACQNYCEFFERNLLRFSSSLFFYSQEEYFINWSSHTNKSEVLIPVITNCQKKSITVMYTFRNPKTYLDYREKMLPLFYILVCLLATTLTVFWILNSIIHPHFLVHLHVLFSISTALIAISSYYKADVWISRTIIDSISPKNRTISFLIELASIAFLFSVNACAASGFCIYYEDLKFAILNFLRIFILLISILITKELIDTITFSWIYFSLALLVLIMGYSYAEFIAQSIQNAIYLQMELGDRFAHYSNKFELIINFSSDLLMYLFSIFITTSYLLFSSFHKSVGIFIQEVFIFTLIFMDIHYFFYKNEYNGPNEYIEESPPTESTLTYLHDPGTTDFVFVSHIID</sequence>
<feature type="transmembrane region" description="Helical" evidence="1">
    <location>
        <begin position="211"/>
        <end position="237"/>
    </location>
</feature>
<evidence type="ECO:0008006" key="4">
    <source>
        <dbReference type="Google" id="ProtNLM"/>
    </source>
</evidence>
<reference evidence="2 3" key="1">
    <citation type="submission" date="2024-04" db="EMBL/GenBank/DDBJ databases">
        <title>Tritrichomonas musculus Genome.</title>
        <authorList>
            <person name="Alves-Ferreira E."/>
            <person name="Grigg M."/>
            <person name="Lorenzi H."/>
            <person name="Galac M."/>
        </authorList>
    </citation>
    <scope>NUCLEOTIDE SEQUENCE [LARGE SCALE GENOMIC DNA]</scope>
    <source>
        <strain evidence="2 3">EAF2021</strain>
    </source>
</reference>
<proteinExistence type="predicted"/>
<accession>A0ABR2LA07</accession>
<feature type="transmembrane region" description="Helical" evidence="1">
    <location>
        <begin position="350"/>
        <end position="372"/>
    </location>
</feature>
<organism evidence="2 3">
    <name type="scientific">Tritrichomonas musculus</name>
    <dbReference type="NCBI Taxonomy" id="1915356"/>
    <lineage>
        <taxon>Eukaryota</taxon>
        <taxon>Metamonada</taxon>
        <taxon>Parabasalia</taxon>
        <taxon>Tritrichomonadida</taxon>
        <taxon>Tritrichomonadidae</taxon>
        <taxon>Tritrichomonas</taxon>
    </lineage>
</organism>
<feature type="transmembrane region" description="Helical" evidence="1">
    <location>
        <begin position="243"/>
        <end position="260"/>
    </location>
</feature>
<evidence type="ECO:0000313" key="2">
    <source>
        <dbReference type="EMBL" id="KAK8900057.1"/>
    </source>
</evidence>
<name>A0ABR2LA07_9EUKA</name>
<protein>
    <recommendedName>
        <fullName evidence="4">Intimal thickness related receptor IRP domain-containing protein</fullName>
    </recommendedName>
</protein>
<keyword evidence="3" id="KW-1185">Reference proteome</keyword>
<keyword evidence="1" id="KW-0812">Transmembrane</keyword>
<dbReference type="EMBL" id="JAPFFF010000001">
    <property type="protein sequence ID" value="KAK8900057.1"/>
    <property type="molecule type" value="Genomic_DNA"/>
</dbReference>
<feature type="transmembrane region" description="Helical" evidence="1">
    <location>
        <begin position="272"/>
        <end position="289"/>
    </location>
</feature>
<gene>
    <name evidence="2" type="ORF">M9Y10_002380</name>
</gene>